<evidence type="ECO:0000256" key="1">
    <source>
        <dbReference type="SAM" id="MobiDB-lite"/>
    </source>
</evidence>
<accession>A0ABR8NBN9</accession>
<evidence type="ECO:0008006" key="4">
    <source>
        <dbReference type="Google" id="ProtNLM"/>
    </source>
</evidence>
<proteinExistence type="predicted"/>
<evidence type="ECO:0000313" key="2">
    <source>
        <dbReference type="EMBL" id="MBD3924284.1"/>
    </source>
</evidence>
<name>A0ABR8NBN9_9ACTN</name>
<dbReference type="EMBL" id="JACXYZ010000001">
    <property type="protein sequence ID" value="MBD3924284.1"/>
    <property type="molecule type" value="Genomic_DNA"/>
</dbReference>
<gene>
    <name evidence="2" type="ORF">IEZ26_06595</name>
</gene>
<sequence>MRLSVARSHLIALVGTVILGGCSSSISWDEAAAKVGDDAEVCGALRSVSFDSDSEATFFNLGRDYPDPDRFTIVVWSSEPDLAESYQWATEAPAPTICAEGTVSSYKGVAQIELDSDDNIAIQPNPEDGPDISDEIPGPY</sequence>
<protein>
    <recommendedName>
        <fullName evidence="4">DUF3558 domain-containing protein</fullName>
    </recommendedName>
</protein>
<evidence type="ECO:0000313" key="3">
    <source>
        <dbReference type="Proteomes" id="UP000618818"/>
    </source>
</evidence>
<reference evidence="2 3" key="1">
    <citation type="submission" date="2020-09" db="EMBL/GenBank/DDBJ databases">
        <title>novel species in genus Nocardioides.</title>
        <authorList>
            <person name="Zhang G."/>
        </authorList>
    </citation>
    <scope>NUCLEOTIDE SEQUENCE [LARGE SCALE GENOMIC DNA]</scope>
    <source>
        <strain evidence="2 3">KCTC 39551</strain>
    </source>
</reference>
<dbReference type="Proteomes" id="UP000618818">
    <property type="component" value="Unassembled WGS sequence"/>
</dbReference>
<comment type="caution">
    <text evidence="2">The sequence shown here is derived from an EMBL/GenBank/DDBJ whole genome shotgun (WGS) entry which is preliminary data.</text>
</comment>
<dbReference type="PROSITE" id="PS51257">
    <property type="entry name" value="PROKAR_LIPOPROTEIN"/>
    <property type="match status" value="1"/>
</dbReference>
<keyword evidence="3" id="KW-1185">Reference proteome</keyword>
<organism evidence="2 3">
    <name type="scientific">Nocardioides cavernae</name>
    <dbReference type="NCBI Taxonomy" id="1921566"/>
    <lineage>
        <taxon>Bacteria</taxon>
        <taxon>Bacillati</taxon>
        <taxon>Actinomycetota</taxon>
        <taxon>Actinomycetes</taxon>
        <taxon>Propionibacteriales</taxon>
        <taxon>Nocardioidaceae</taxon>
        <taxon>Nocardioides</taxon>
    </lineage>
</organism>
<dbReference type="RefSeq" id="WP_191194068.1">
    <property type="nucleotide sequence ID" value="NZ_JACXYZ010000001.1"/>
</dbReference>
<feature type="region of interest" description="Disordered" evidence="1">
    <location>
        <begin position="118"/>
        <end position="140"/>
    </location>
</feature>